<dbReference type="SUPFAM" id="SSF51161">
    <property type="entry name" value="Trimeric LpxA-like enzymes"/>
    <property type="match status" value="1"/>
</dbReference>
<reference evidence="1 2" key="1">
    <citation type="submission" date="2018-05" db="EMBL/GenBank/DDBJ databases">
        <title>Genomic Encyclopedia of Type Strains, Phase IV (KMG-IV): sequencing the most valuable type-strain genomes for metagenomic binning, comparative biology and taxonomic classification.</title>
        <authorList>
            <person name="Goeker M."/>
        </authorList>
    </citation>
    <scope>NUCLEOTIDE SEQUENCE [LARGE SCALE GENOMIC DNA]</scope>
    <source>
        <strain evidence="1 2">DSM 24906</strain>
    </source>
</reference>
<protein>
    <submittedName>
        <fullName evidence="1">UDP-3-O-[3-hydroxymyristoyl] glucosamine N-acyltransferase</fullName>
    </submittedName>
</protein>
<dbReference type="RefSeq" id="WP_109604999.1">
    <property type="nucleotide sequence ID" value="NZ_JAMHJO010000002.1"/>
</dbReference>
<comment type="caution">
    <text evidence="1">The sequence shown here is derived from an EMBL/GenBank/DDBJ whole genome shotgun (WGS) entry which is preliminary data.</text>
</comment>
<dbReference type="AlphaFoldDB" id="A0AA45HIM4"/>
<organism evidence="1 2">
    <name type="scientific">Oceanotoga teriensis</name>
    <dbReference type="NCBI Taxonomy" id="515440"/>
    <lineage>
        <taxon>Bacteria</taxon>
        <taxon>Thermotogati</taxon>
        <taxon>Thermotogota</taxon>
        <taxon>Thermotogae</taxon>
        <taxon>Petrotogales</taxon>
        <taxon>Petrotogaceae</taxon>
        <taxon>Oceanotoga</taxon>
    </lineage>
</organism>
<name>A0AA45HIM4_9BACT</name>
<sequence length="299" mass="33616">MHLYDISKAINRGHIISEGYFDHLSKMGDIPQKNCLTFFSNIKFIDNLQNENITCIVTKKELHSEIEKKYPHRFGIILDENPKELFFLFHNYTVENNLFIKDFDNVIDSTSIISNHAYISEKSVKIGKNCIIEPGVIIHPHTIIGDNTIIRSGTVLSTSGFEVCKLNGIMKVVKHGGQLIIGNNVELQANNTVAKGLFHTRNTIIEDEVFTDNLVYIAHGVHIKRYTRIGASVNITGMVDIGSNCWIGPGSTIRNRIKIGNDAYISMGSVVTKNVLDSQHVSGNFAIDHEKFINNIKKY</sequence>
<gene>
    <name evidence="1" type="ORF">C7380_11072</name>
</gene>
<dbReference type="Gene3D" id="2.160.10.10">
    <property type="entry name" value="Hexapeptide repeat proteins"/>
    <property type="match status" value="1"/>
</dbReference>
<dbReference type="InterPro" id="IPR011004">
    <property type="entry name" value="Trimer_LpxA-like_sf"/>
</dbReference>
<dbReference type="InterPro" id="IPR050179">
    <property type="entry name" value="Trans_hexapeptide_repeat"/>
</dbReference>
<evidence type="ECO:0000313" key="2">
    <source>
        <dbReference type="Proteomes" id="UP000245921"/>
    </source>
</evidence>
<dbReference type="EMBL" id="QGGI01000010">
    <property type="protein sequence ID" value="PWJ92079.1"/>
    <property type="molecule type" value="Genomic_DNA"/>
</dbReference>
<dbReference type="PANTHER" id="PTHR43300">
    <property type="entry name" value="ACETYLTRANSFERASE"/>
    <property type="match status" value="1"/>
</dbReference>
<dbReference type="Proteomes" id="UP000245921">
    <property type="component" value="Unassembled WGS sequence"/>
</dbReference>
<accession>A0AA45HIM4</accession>
<dbReference type="InterPro" id="IPR001451">
    <property type="entry name" value="Hexapep"/>
</dbReference>
<dbReference type="Pfam" id="PF00132">
    <property type="entry name" value="Hexapep"/>
    <property type="match status" value="2"/>
</dbReference>
<keyword evidence="2" id="KW-1185">Reference proteome</keyword>
<proteinExistence type="predicted"/>
<evidence type="ECO:0000313" key="1">
    <source>
        <dbReference type="EMBL" id="PWJ92079.1"/>
    </source>
</evidence>